<name>A0A410WQL1_9BACL</name>
<comment type="similarity">
    <text evidence="1">Belongs to the flagella basal body rod proteins family.</text>
</comment>
<proteinExistence type="inferred from homology"/>
<dbReference type="RefSeq" id="WP_042233838.1">
    <property type="nucleotide sequence ID" value="NZ_CP026520.1"/>
</dbReference>
<dbReference type="SUPFAM" id="SSF117143">
    <property type="entry name" value="Flagellar hook protein flgE"/>
    <property type="match status" value="1"/>
</dbReference>
<feature type="domain" description="Flagellar hook protein FlgE/F/G-like D1" evidence="4">
    <location>
        <begin position="128"/>
        <end position="196"/>
    </location>
</feature>
<dbReference type="GO" id="GO:0071978">
    <property type="term" value="P:bacterial-type flagellum-dependent swarming motility"/>
    <property type="evidence" value="ECO:0007669"/>
    <property type="project" value="TreeGrafter"/>
</dbReference>
<evidence type="ECO:0000313" key="7">
    <source>
        <dbReference type="Proteomes" id="UP000288943"/>
    </source>
</evidence>
<dbReference type="GO" id="GO:0009288">
    <property type="term" value="C:bacterial-type flagellum"/>
    <property type="evidence" value="ECO:0007669"/>
    <property type="project" value="TreeGrafter"/>
</dbReference>
<dbReference type="PROSITE" id="PS00588">
    <property type="entry name" value="FLAGELLA_BB_ROD"/>
    <property type="match status" value="1"/>
</dbReference>
<dbReference type="InterPro" id="IPR053967">
    <property type="entry name" value="LlgE_F_G-like_D1"/>
</dbReference>
<dbReference type="KEGG" id="pchi:PC41400_02540"/>
<keyword evidence="6" id="KW-0282">Flagellum</keyword>
<evidence type="ECO:0000259" key="3">
    <source>
        <dbReference type="Pfam" id="PF06429"/>
    </source>
</evidence>
<dbReference type="Proteomes" id="UP001527202">
    <property type="component" value="Unassembled WGS sequence"/>
</dbReference>
<keyword evidence="6" id="KW-0966">Cell projection</keyword>
<dbReference type="PANTHER" id="PTHR30435:SF19">
    <property type="entry name" value="FLAGELLAR BASAL-BODY ROD PROTEIN FLGG"/>
    <property type="match status" value="1"/>
</dbReference>
<dbReference type="EMBL" id="JAMDMJ010000010">
    <property type="protein sequence ID" value="MCY9596079.1"/>
    <property type="molecule type" value="Genomic_DNA"/>
</dbReference>
<dbReference type="InterPro" id="IPR010930">
    <property type="entry name" value="Flg_bb/hook_C_dom"/>
</dbReference>
<accession>A0A410WQL1</accession>
<dbReference type="AlphaFoldDB" id="A0A410WQL1"/>
<dbReference type="EMBL" id="CP026520">
    <property type="protein sequence ID" value="QAV16633.1"/>
    <property type="molecule type" value="Genomic_DNA"/>
</dbReference>
<sequence length="272" mass="29221">MLRGLYTAASGLTMQQRKHDTVTNNIANLNTPGFKQETTSARSFPEVLISRIRGGEAGGGTVVNVGKMNTGVFAEETARLMVQGPLQQTGNPLDYALVSDIQVNGLKFDNGGKAVGPDGTVVYQPEALFVVENPQVAGERHYTRNGKFTVDAEGFVANADGYRLVAANGQTVRYDPANPPIPLVMKVQNPNVLLPEGNGLFTVGANDEGQVVALAAGDQVEVRKGFVERSNVDPTQAMVDMTTAARAYEANQKMVQFYDRSMDKLVNDVGRV</sequence>
<evidence type="ECO:0000259" key="2">
    <source>
        <dbReference type="Pfam" id="PF00460"/>
    </source>
</evidence>
<dbReference type="InterPro" id="IPR001444">
    <property type="entry name" value="Flag_bb_rod_N"/>
</dbReference>
<keyword evidence="8" id="KW-1185">Reference proteome</keyword>
<dbReference type="InterPro" id="IPR037925">
    <property type="entry name" value="FlgE/F/G-like"/>
</dbReference>
<organism evidence="6 7">
    <name type="scientific">Paenibacillus chitinolyticus</name>
    <dbReference type="NCBI Taxonomy" id="79263"/>
    <lineage>
        <taxon>Bacteria</taxon>
        <taxon>Bacillati</taxon>
        <taxon>Bacillota</taxon>
        <taxon>Bacilli</taxon>
        <taxon>Bacillales</taxon>
        <taxon>Paenibacillaceae</taxon>
        <taxon>Paenibacillus</taxon>
    </lineage>
</organism>
<dbReference type="InterPro" id="IPR019776">
    <property type="entry name" value="Flagellar_basal_body_rod_CS"/>
</dbReference>
<gene>
    <name evidence="5" type="ORF">M5X16_09855</name>
    <name evidence="6" type="ORF">PC41400_02540</name>
</gene>
<evidence type="ECO:0000313" key="6">
    <source>
        <dbReference type="EMBL" id="QAV16633.1"/>
    </source>
</evidence>
<evidence type="ECO:0000256" key="1">
    <source>
        <dbReference type="ARBA" id="ARBA00009677"/>
    </source>
</evidence>
<dbReference type="Proteomes" id="UP000288943">
    <property type="component" value="Chromosome"/>
</dbReference>
<feature type="domain" description="Flagellar basal-body/hook protein C-terminal" evidence="3">
    <location>
        <begin position="224"/>
        <end position="267"/>
    </location>
</feature>
<dbReference type="GeneID" id="95373691"/>
<protein>
    <submittedName>
        <fullName evidence="6">Flagellar hook-basal body protein</fullName>
    </submittedName>
</protein>
<dbReference type="Pfam" id="PF06429">
    <property type="entry name" value="Flg_bbr_C"/>
    <property type="match status" value="1"/>
</dbReference>
<dbReference type="Pfam" id="PF22692">
    <property type="entry name" value="LlgE_F_G_D1"/>
    <property type="match status" value="1"/>
</dbReference>
<dbReference type="OrthoDB" id="9800375at2"/>
<feature type="domain" description="Flagellar basal body rod protein N-terminal" evidence="2">
    <location>
        <begin position="5"/>
        <end position="35"/>
    </location>
</feature>
<evidence type="ECO:0000313" key="8">
    <source>
        <dbReference type="Proteomes" id="UP001527202"/>
    </source>
</evidence>
<reference evidence="6 7" key="1">
    <citation type="submission" date="2018-01" db="EMBL/GenBank/DDBJ databases">
        <title>The whole genome sequencing and assembly of Paenibacillus chitinolyticus KCCM 41400 strain.</title>
        <authorList>
            <person name="Kim J.-Y."/>
            <person name="Park M.-K."/>
            <person name="Lee Y.-J."/>
            <person name="Yi H."/>
            <person name="Bahn Y.-S."/>
            <person name="Kim J.F."/>
            <person name="Lee D.-W."/>
        </authorList>
    </citation>
    <scope>NUCLEOTIDE SEQUENCE [LARGE SCALE GENOMIC DNA]</scope>
    <source>
        <strain evidence="6 7">KCCM 41400</strain>
    </source>
</reference>
<dbReference type="Pfam" id="PF00460">
    <property type="entry name" value="Flg_bb_rod"/>
    <property type="match status" value="1"/>
</dbReference>
<keyword evidence="6" id="KW-0969">Cilium</keyword>
<reference evidence="5 8" key="2">
    <citation type="submission" date="2022-05" db="EMBL/GenBank/DDBJ databases">
        <title>Genome Sequencing of Bee-Associated Microbes.</title>
        <authorList>
            <person name="Dunlap C."/>
        </authorList>
    </citation>
    <scope>NUCLEOTIDE SEQUENCE [LARGE SCALE GENOMIC DNA]</scope>
    <source>
        <strain evidence="5 8">NRRL B-23120</strain>
    </source>
</reference>
<evidence type="ECO:0000259" key="4">
    <source>
        <dbReference type="Pfam" id="PF22692"/>
    </source>
</evidence>
<evidence type="ECO:0000313" key="5">
    <source>
        <dbReference type="EMBL" id="MCY9596079.1"/>
    </source>
</evidence>
<dbReference type="PANTHER" id="PTHR30435">
    <property type="entry name" value="FLAGELLAR PROTEIN"/>
    <property type="match status" value="1"/>
</dbReference>